<organism evidence="4 5">
    <name type="scientific">Branchiostoma lanceolatum</name>
    <name type="common">Common lancelet</name>
    <name type="synonym">Amphioxus lanceolatum</name>
    <dbReference type="NCBI Taxonomy" id="7740"/>
    <lineage>
        <taxon>Eukaryota</taxon>
        <taxon>Metazoa</taxon>
        <taxon>Chordata</taxon>
        <taxon>Cephalochordata</taxon>
        <taxon>Leptocardii</taxon>
        <taxon>Amphioxiformes</taxon>
        <taxon>Branchiostomatidae</taxon>
        <taxon>Branchiostoma</taxon>
    </lineage>
</organism>
<keyword evidence="2" id="KW-0472">Membrane</keyword>
<evidence type="ECO:0000256" key="1">
    <source>
        <dbReference type="SAM" id="MobiDB-lite"/>
    </source>
</evidence>
<dbReference type="InterPro" id="IPR007110">
    <property type="entry name" value="Ig-like_dom"/>
</dbReference>
<dbReference type="AlphaFoldDB" id="A0A8J9Z2U9"/>
<keyword evidence="5" id="KW-1185">Reference proteome</keyword>
<evidence type="ECO:0000313" key="4">
    <source>
        <dbReference type="EMBL" id="CAH1246657.1"/>
    </source>
</evidence>
<feature type="transmembrane region" description="Helical" evidence="2">
    <location>
        <begin position="180"/>
        <end position="200"/>
    </location>
</feature>
<dbReference type="Proteomes" id="UP000838412">
    <property type="component" value="Chromosome 15"/>
</dbReference>
<dbReference type="PROSITE" id="PS50835">
    <property type="entry name" value="IG_LIKE"/>
    <property type="match status" value="1"/>
</dbReference>
<feature type="compositionally biased region" description="Low complexity" evidence="1">
    <location>
        <begin position="573"/>
        <end position="584"/>
    </location>
</feature>
<feature type="region of interest" description="Disordered" evidence="1">
    <location>
        <begin position="421"/>
        <end position="604"/>
    </location>
</feature>
<feature type="compositionally biased region" description="Polar residues" evidence="1">
    <location>
        <begin position="247"/>
        <end position="269"/>
    </location>
</feature>
<feature type="compositionally biased region" description="Basic and acidic residues" evidence="1">
    <location>
        <begin position="433"/>
        <end position="449"/>
    </location>
</feature>
<dbReference type="EMBL" id="OV696700">
    <property type="protein sequence ID" value="CAH1246657.1"/>
    <property type="molecule type" value="Genomic_DNA"/>
</dbReference>
<evidence type="ECO:0000259" key="3">
    <source>
        <dbReference type="PROSITE" id="PS50835"/>
    </source>
</evidence>
<evidence type="ECO:0000313" key="5">
    <source>
        <dbReference type="Proteomes" id="UP000838412"/>
    </source>
</evidence>
<feature type="region of interest" description="Disordered" evidence="1">
    <location>
        <begin position="219"/>
        <end position="380"/>
    </location>
</feature>
<feature type="compositionally biased region" description="Basic residues" evidence="1">
    <location>
        <begin position="365"/>
        <end position="377"/>
    </location>
</feature>
<protein>
    <submittedName>
        <fullName evidence="4">Hypp7763 protein</fullName>
    </submittedName>
</protein>
<feature type="compositionally biased region" description="Basic and acidic residues" evidence="1">
    <location>
        <begin position="235"/>
        <end position="244"/>
    </location>
</feature>
<accession>A0A8J9Z2U9</accession>
<gene>
    <name evidence="4" type="primary">Hypp7763</name>
    <name evidence="4" type="ORF">BLAG_LOCUS8606</name>
</gene>
<name>A0A8J9Z2U9_BRALA</name>
<proteinExistence type="predicted"/>
<keyword evidence="2" id="KW-0812">Transmembrane</keyword>
<sequence>MVGATRKKIDIRQVGWKDLRCASPDVTVTLDNGTVTGNVSFTCRTVCQEGLLFSWIAPNGDYRTPSYEYSMNYTHGSKTLCKGLPINSFDTRRMCYSVLNIPQDGSDANGTYTCQVTADHTDNASASAVLTVSSGTDKSTRGYSSVFPTTIMAVTPPSVDKGVGEATTNRPGFGLSADHLIFAGLGSFCGCTIVFAVIAACVSKCKEARQMDSSNALRNAVDEQHGTDDGSSDTDGPRGGHYENDDQISGTNEGRNGQYENDDQFSGTNGAKDGQYENEDQFSNTEGATGGQYENDDQISGTKGDRNGQYENEDQFSDTEGAVGGHYENEDQFSDDDVTKHSHKTALGKPISGGKGNTSSTGRDKRNRCSHNKRGVVKTRAMPNNQTDMAISHIVTFHAKAHVTGHYDNERIDVGRNLSDRKATATSASGGASHDKKQTAGHYDNDKNAKGLTLNNSIKTDNDSDSYHDYMSLPENTTAGRETGRQEGDEPCESLASAAESDSDHDYMSLPENKAAARETGRGEGDEQCESLASAAESDSDHDYMSLPENKAAARETGRGEEDEQCESLSEDNNPVPASASAAEVSEHGYVKLPRTENTDDNLDNTCMKLSGTEKADDNSYHTYVKLPGTENVEDNSNHTCVTESVEDNSDHTCVTENVEDD</sequence>
<feature type="compositionally biased region" description="Acidic residues" evidence="1">
    <location>
        <begin position="561"/>
        <end position="570"/>
    </location>
</feature>
<keyword evidence="2" id="KW-1133">Transmembrane helix</keyword>
<evidence type="ECO:0000256" key="2">
    <source>
        <dbReference type="SAM" id="Phobius"/>
    </source>
</evidence>
<feature type="domain" description="Ig-like" evidence="3">
    <location>
        <begin position="24"/>
        <end position="131"/>
    </location>
</feature>
<feature type="compositionally biased region" description="Basic and acidic residues" evidence="1">
    <location>
        <begin position="515"/>
        <end position="525"/>
    </location>
</feature>
<feature type="compositionally biased region" description="Basic and acidic residues" evidence="1">
    <location>
        <begin position="585"/>
        <end position="598"/>
    </location>
</feature>
<reference evidence="4" key="1">
    <citation type="submission" date="2022-01" db="EMBL/GenBank/DDBJ databases">
        <authorList>
            <person name="Braso-Vives M."/>
        </authorList>
    </citation>
    <scope>NUCLEOTIDE SEQUENCE</scope>
</reference>